<comment type="caution">
    <text evidence="1">The sequence shown here is derived from an EMBL/GenBank/DDBJ whole genome shotgun (WGS) entry which is preliminary data.</text>
</comment>
<dbReference type="Proteomes" id="UP000295132">
    <property type="component" value="Unassembled WGS sequence"/>
</dbReference>
<dbReference type="EMBL" id="SMYO01000011">
    <property type="protein sequence ID" value="TDK58773.1"/>
    <property type="molecule type" value="Genomic_DNA"/>
</dbReference>
<reference evidence="1 2" key="1">
    <citation type="submission" date="2019-03" db="EMBL/GenBank/DDBJ databases">
        <title>Bacillus niacini sp. nov. a Nicotinate-Metabolizing Mesophile Isolated from Soil.</title>
        <authorList>
            <person name="Zhang G."/>
        </authorList>
    </citation>
    <scope>NUCLEOTIDE SEQUENCE [LARGE SCALE GENOMIC DNA]</scope>
    <source>
        <strain evidence="1 2">WN066</strain>
    </source>
</reference>
<proteinExistence type="predicted"/>
<dbReference type="RefSeq" id="WP_133337762.1">
    <property type="nucleotide sequence ID" value="NZ_SMYO01000011.1"/>
</dbReference>
<name>A0A4R5VL67_9BACI</name>
<dbReference type="AlphaFoldDB" id="A0A4R5VL67"/>
<gene>
    <name evidence="1" type="ORF">E2K98_21400</name>
</gene>
<protein>
    <submittedName>
        <fullName evidence="1">Uncharacterized protein</fullName>
    </submittedName>
</protein>
<accession>A0A4R5VL67</accession>
<evidence type="ECO:0000313" key="1">
    <source>
        <dbReference type="EMBL" id="TDK58773.1"/>
    </source>
</evidence>
<organism evidence="1 2">
    <name type="scientific">Bacillus salipaludis</name>
    <dbReference type="NCBI Taxonomy" id="2547811"/>
    <lineage>
        <taxon>Bacteria</taxon>
        <taxon>Bacillati</taxon>
        <taxon>Bacillota</taxon>
        <taxon>Bacilli</taxon>
        <taxon>Bacillales</taxon>
        <taxon>Bacillaceae</taxon>
        <taxon>Bacillus</taxon>
    </lineage>
</organism>
<evidence type="ECO:0000313" key="2">
    <source>
        <dbReference type="Proteomes" id="UP000295132"/>
    </source>
</evidence>
<sequence>MNRVGKYASGKNVEDTELLKMVLDLPEKDKMLMWSEGYIDIVIGKLPEYGQDILVNRKKKWEDTKAYYQDQLNDILSKEEVKLKMKSERKEFALFVMQHYKEFQSLLFLCYDGNLKDVDLRKFVFRRRYGSRKSYIR</sequence>